<dbReference type="FunFam" id="3.90.430.10:FF:000001">
    <property type="entry name" value="Copper fist DNA-binding protein"/>
    <property type="match status" value="1"/>
</dbReference>
<dbReference type="PROSITE" id="PS50073">
    <property type="entry name" value="COPPER_FIST_2"/>
    <property type="match status" value="1"/>
</dbReference>
<dbReference type="HOGENOM" id="CLU_033839_0_0_1"/>
<keyword evidence="5" id="KW-0805">Transcription regulation</keyword>
<dbReference type="STRING" id="914234.M2QYB6"/>
<dbReference type="GO" id="GO:0005507">
    <property type="term" value="F:copper ion binding"/>
    <property type="evidence" value="ECO:0007669"/>
    <property type="project" value="InterPro"/>
</dbReference>
<feature type="compositionally biased region" description="Basic and acidic residues" evidence="8">
    <location>
        <begin position="137"/>
        <end position="147"/>
    </location>
</feature>
<keyword evidence="6" id="KW-0804">Transcription</keyword>
<keyword evidence="3" id="KW-0862">Zinc</keyword>
<feature type="compositionally biased region" description="Pro residues" evidence="8">
    <location>
        <begin position="183"/>
        <end position="196"/>
    </location>
</feature>
<dbReference type="Gene3D" id="3.90.430.10">
    <property type="entry name" value="Copper fist DNA-binding domain"/>
    <property type="match status" value="1"/>
</dbReference>
<dbReference type="GO" id="GO:0006879">
    <property type="term" value="P:intracellular iron ion homeostasis"/>
    <property type="evidence" value="ECO:0007669"/>
    <property type="project" value="TreeGrafter"/>
</dbReference>
<organism evidence="10 11">
    <name type="scientific">Ceriporiopsis subvermispora (strain B)</name>
    <name type="common">White-rot fungus</name>
    <name type="synonym">Gelatoporia subvermispora</name>
    <dbReference type="NCBI Taxonomy" id="914234"/>
    <lineage>
        <taxon>Eukaryota</taxon>
        <taxon>Fungi</taxon>
        <taxon>Dikarya</taxon>
        <taxon>Basidiomycota</taxon>
        <taxon>Agaricomycotina</taxon>
        <taxon>Agaricomycetes</taxon>
        <taxon>Polyporales</taxon>
        <taxon>Gelatoporiaceae</taxon>
        <taxon>Gelatoporia</taxon>
    </lineage>
</organism>
<dbReference type="AlphaFoldDB" id="M2QYB6"/>
<dbReference type="InterPro" id="IPR051763">
    <property type="entry name" value="Copper_Homeo_Regul"/>
</dbReference>
<dbReference type="SMART" id="SM00412">
    <property type="entry name" value="Cu_FIST"/>
    <property type="match status" value="1"/>
</dbReference>
<evidence type="ECO:0000256" key="5">
    <source>
        <dbReference type="ARBA" id="ARBA00023015"/>
    </source>
</evidence>
<dbReference type="Pfam" id="PF00649">
    <property type="entry name" value="Copper-fist"/>
    <property type="match status" value="1"/>
</dbReference>
<name>M2QYB6_CERS8</name>
<dbReference type="PANTHER" id="PTHR28088">
    <property type="entry name" value="TRANSCRIPTIONAL ACTIVATOR HAA1-RELATED"/>
    <property type="match status" value="1"/>
</dbReference>
<dbReference type="SMART" id="SM01090">
    <property type="entry name" value="Copper-fist"/>
    <property type="match status" value="1"/>
</dbReference>
<evidence type="ECO:0000256" key="3">
    <source>
        <dbReference type="ARBA" id="ARBA00022833"/>
    </source>
</evidence>
<evidence type="ECO:0000256" key="7">
    <source>
        <dbReference type="ARBA" id="ARBA00023242"/>
    </source>
</evidence>
<dbReference type="Proteomes" id="UP000016930">
    <property type="component" value="Unassembled WGS sequence"/>
</dbReference>
<dbReference type="EMBL" id="KB445797">
    <property type="protein sequence ID" value="EMD37150.1"/>
    <property type="molecule type" value="Genomic_DNA"/>
</dbReference>
<evidence type="ECO:0000256" key="1">
    <source>
        <dbReference type="ARBA" id="ARBA00004123"/>
    </source>
</evidence>
<feature type="compositionally biased region" description="Polar residues" evidence="8">
    <location>
        <begin position="148"/>
        <end position="165"/>
    </location>
</feature>
<dbReference type="GO" id="GO:0000981">
    <property type="term" value="F:DNA-binding transcription factor activity, RNA polymerase II-specific"/>
    <property type="evidence" value="ECO:0007669"/>
    <property type="project" value="TreeGrafter"/>
</dbReference>
<keyword evidence="11" id="KW-1185">Reference proteome</keyword>
<keyword evidence="7" id="KW-0539">Nucleus</keyword>
<evidence type="ECO:0000256" key="8">
    <source>
        <dbReference type="SAM" id="MobiDB-lite"/>
    </source>
</evidence>
<evidence type="ECO:0000313" key="10">
    <source>
        <dbReference type="EMBL" id="EMD37150.1"/>
    </source>
</evidence>
<evidence type="ECO:0000259" key="9">
    <source>
        <dbReference type="PROSITE" id="PS50073"/>
    </source>
</evidence>
<dbReference type="PRINTS" id="PR00617">
    <property type="entry name" value="COPPERFIST"/>
</dbReference>
<feature type="domain" description="Copper-fist" evidence="9">
    <location>
        <begin position="1"/>
        <end position="40"/>
    </location>
</feature>
<dbReference type="GO" id="GO:0005634">
    <property type="term" value="C:nucleus"/>
    <property type="evidence" value="ECO:0007669"/>
    <property type="project" value="UniProtKB-SubCell"/>
</dbReference>
<feature type="compositionally biased region" description="Low complexity" evidence="8">
    <location>
        <begin position="106"/>
        <end position="120"/>
    </location>
</feature>
<dbReference type="OrthoDB" id="5600085at2759"/>
<dbReference type="SUPFAM" id="SSF57879">
    <property type="entry name" value="Zinc domain conserved in yeast copper-regulated transcription factors"/>
    <property type="match status" value="1"/>
</dbReference>
<keyword evidence="2" id="KW-0479">Metal-binding</keyword>
<dbReference type="GO" id="GO:0045944">
    <property type="term" value="P:positive regulation of transcription by RNA polymerase II"/>
    <property type="evidence" value="ECO:0007669"/>
    <property type="project" value="TreeGrafter"/>
</dbReference>
<gene>
    <name evidence="10" type="ORF">CERSUDRAFT_115065</name>
</gene>
<dbReference type="GO" id="GO:0006878">
    <property type="term" value="P:intracellular copper ion homeostasis"/>
    <property type="evidence" value="ECO:0007669"/>
    <property type="project" value="TreeGrafter"/>
</dbReference>
<dbReference type="PANTHER" id="PTHR28088:SF5">
    <property type="entry name" value="TRANSCRIPTIONAL ACTIVATOR HAA1-RELATED"/>
    <property type="match status" value="1"/>
</dbReference>
<feature type="region of interest" description="Disordered" evidence="8">
    <location>
        <begin position="106"/>
        <end position="217"/>
    </location>
</feature>
<dbReference type="GO" id="GO:0000978">
    <property type="term" value="F:RNA polymerase II cis-regulatory region sequence-specific DNA binding"/>
    <property type="evidence" value="ECO:0007669"/>
    <property type="project" value="TreeGrafter"/>
</dbReference>
<comment type="subcellular location">
    <subcellularLocation>
        <location evidence="1">Nucleus</location>
    </subcellularLocation>
</comment>
<evidence type="ECO:0000256" key="2">
    <source>
        <dbReference type="ARBA" id="ARBA00022723"/>
    </source>
</evidence>
<sequence>MVFIGDKKYACESCIKGHRSSACKHTDRPLFEIKRKGRPVTQCDHCRELRKTKQVHVKCMCGVKDDPEGLSSAMKRGGFKVPVSVAFPAGLPGAMEAGGTLQAISDGSDSDFSGHGSSRSCDCKETGSCHCATYRSPEGKRREKGQERSASPRQKQRPSMESRISQPGGLVASANGRGVRPVLPKPPPQQPSPPPSLGHDPSGSSRAHPSRSEIHSPAYFSPYGRAYEYTHGADFGVASQLPATPAPSPVDDTFSFSTAPWLPSLSVETPGGSTLFPSLCDCGADCACPGCLVHRGPNADPSAGAQCMNPASCPTCVECSMFPDPDALPTDPMDAAAIEEWLHATLPATQNQDRPSYNQPMSPPLSQPTVPPPFDPSMLQTYALWEALRAHTQGGSSTPAAPAFSECCGGQCGCPPGFCSCEESADDDARATLGFAVSGERASCCGDASRAGTSATATASTSAPQPGAPRSTLDGRWALQTEGSFLSVPRANLSRASSFSSGSSGHYSSSPISYEDATGGVFHEPLLEGSTAAAGLNACSTSMRTMQMDASFADPDAR</sequence>
<evidence type="ECO:0000256" key="4">
    <source>
        <dbReference type="ARBA" id="ARBA00023008"/>
    </source>
</evidence>
<proteinExistence type="predicted"/>
<dbReference type="PROSITE" id="PS01119">
    <property type="entry name" value="COPPER_FIST_1"/>
    <property type="match status" value="1"/>
</dbReference>
<accession>M2QYB6</accession>
<reference evidence="10 11" key="1">
    <citation type="journal article" date="2012" name="Proc. Natl. Acad. Sci. U.S.A.">
        <title>Comparative genomics of Ceriporiopsis subvermispora and Phanerochaete chrysosporium provide insight into selective ligninolysis.</title>
        <authorList>
            <person name="Fernandez-Fueyo E."/>
            <person name="Ruiz-Duenas F.J."/>
            <person name="Ferreira P."/>
            <person name="Floudas D."/>
            <person name="Hibbett D.S."/>
            <person name="Canessa P."/>
            <person name="Larrondo L.F."/>
            <person name="James T.Y."/>
            <person name="Seelenfreund D."/>
            <person name="Lobos S."/>
            <person name="Polanco R."/>
            <person name="Tello M."/>
            <person name="Honda Y."/>
            <person name="Watanabe T."/>
            <person name="Watanabe T."/>
            <person name="Ryu J.S."/>
            <person name="Kubicek C.P."/>
            <person name="Schmoll M."/>
            <person name="Gaskell J."/>
            <person name="Hammel K.E."/>
            <person name="St John F.J."/>
            <person name="Vanden Wymelenberg A."/>
            <person name="Sabat G."/>
            <person name="Splinter BonDurant S."/>
            <person name="Syed K."/>
            <person name="Yadav J.S."/>
            <person name="Doddapaneni H."/>
            <person name="Subramanian V."/>
            <person name="Lavin J.L."/>
            <person name="Oguiza J.A."/>
            <person name="Perez G."/>
            <person name="Pisabarro A.G."/>
            <person name="Ramirez L."/>
            <person name="Santoyo F."/>
            <person name="Master E."/>
            <person name="Coutinho P.M."/>
            <person name="Henrissat B."/>
            <person name="Lombard V."/>
            <person name="Magnuson J.K."/>
            <person name="Kuees U."/>
            <person name="Hori C."/>
            <person name="Igarashi K."/>
            <person name="Samejima M."/>
            <person name="Held B.W."/>
            <person name="Barry K.W."/>
            <person name="LaButti K.M."/>
            <person name="Lapidus A."/>
            <person name="Lindquist E.A."/>
            <person name="Lucas S.M."/>
            <person name="Riley R."/>
            <person name="Salamov A.A."/>
            <person name="Hoffmeister D."/>
            <person name="Schwenk D."/>
            <person name="Hadar Y."/>
            <person name="Yarden O."/>
            <person name="de Vries R.P."/>
            <person name="Wiebenga A."/>
            <person name="Stenlid J."/>
            <person name="Eastwood D."/>
            <person name="Grigoriev I.V."/>
            <person name="Berka R.M."/>
            <person name="Blanchette R.A."/>
            <person name="Kersten P."/>
            <person name="Martinez A.T."/>
            <person name="Vicuna R."/>
            <person name="Cullen D."/>
        </authorList>
    </citation>
    <scope>NUCLEOTIDE SEQUENCE [LARGE SCALE GENOMIC DNA]</scope>
    <source>
        <strain evidence="10 11">B</strain>
    </source>
</reference>
<dbReference type="InterPro" id="IPR001083">
    <property type="entry name" value="Cu_fist_DNA-bd_dom"/>
</dbReference>
<evidence type="ECO:0000256" key="6">
    <source>
        <dbReference type="ARBA" id="ARBA00023163"/>
    </source>
</evidence>
<dbReference type="InterPro" id="IPR036395">
    <property type="entry name" value="Cu_fist_DNA-bd_dom_sf"/>
</dbReference>
<keyword evidence="4" id="KW-0186">Copper</keyword>
<evidence type="ECO:0000313" key="11">
    <source>
        <dbReference type="Proteomes" id="UP000016930"/>
    </source>
</evidence>
<protein>
    <recommendedName>
        <fullName evidence="9">Copper-fist domain-containing protein</fullName>
    </recommendedName>
</protein>